<sequence length="248" mass="28234">QKLRANWRNSSKLYVPMVYPELSNKNILVMEKVNGIVVTDLNELKERQVNLRKLAHLGVEIFFTQVFEDHFFHADMHPGNVLVNASDPENPTYIALDCAIIGVLNADDQKYLAKNLLAFFNADYRAVALAHVESGWVPADTDIDAFEKVIAEVCRPIFGKPMREIRFAGLLIALFNTAREFNMEVQPQLVLLQKTLLNIEGIGRQVYADLDLWETAAPFMKRWMKKQTGFVHFMEELKSLAPAALAEL</sequence>
<dbReference type="InterPro" id="IPR011009">
    <property type="entry name" value="Kinase-like_dom_sf"/>
</dbReference>
<dbReference type="EMBL" id="UINC01197024">
    <property type="protein sequence ID" value="SVE14299.1"/>
    <property type="molecule type" value="Genomic_DNA"/>
</dbReference>
<evidence type="ECO:0000313" key="3">
    <source>
        <dbReference type="EMBL" id="SVE14299.1"/>
    </source>
</evidence>
<accession>A0A383B3G7</accession>
<proteinExistence type="inferred from homology"/>
<dbReference type="InterPro" id="IPR004147">
    <property type="entry name" value="ABC1_dom"/>
</dbReference>
<feature type="non-terminal residue" evidence="3">
    <location>
        <position position="1"/>
    </location>
</feature>
<evidence type="ECO:0000256" key="1">
    <source>
        <dbReference type="ARBA" id="ARBA00009670"/>
    </source>
</evidence>
<feature type="non-terminal residue" evidence="3">
    <location>
        <position position="248"/>
    </location>
</feature>
<organism evidence="3">
    <name type="scientific">marine metagenome</name>
    <dbReference type="NCBI Taxonomy" id="408172"/>
    <lineage>
        <taxon>unclassified sequences</taxon>
        <taxon>metagenomes</taxon>
        <taxon>ecological metagenomes</taxon>
    </lineage>
</organism>
<comment type="similarity">
    <text evidence="1">Belongs to the protein kinase superfamily. ADCK protein kinase family.</text>
</comment>
<dbReference type="Pfam" id="PF03109">
    <property type="entry name" value="ABC1"/>
    <property type="match status" value="1"/>
</dbReference>
<dbReference type="PANTHER" id="PTHR10566:SF113">
    <property type="entry name" value="PROTEIN ACTIVITY OF BC1 COMPLEX KINASE 7, CHLOROPLASTIC"/>
    <property type="match status" value="1"/>
</dbReference>
<dbReference type="AlphaFoldDB" id="A0A383B3G7"/>
<reference evidence="3" key="1">
    <citation type="submission" date="2018-05" db="EMBL/GenBank/DDBJ databases">
        <authorList>
            <person name="Lanie J.A."/>
            <person name="Ng W.-L."/>
            <person name="Kazmierczak K.M."/>
            <person name="Andrzejewski T.M."/>
            <person name="Davidsen T.M."/>
            <person name="Wayne K.J."/>
            <person name="Tettelin H."/>
            <person name="Glass J.I."/>
            <person name="Rusch D."/>
            <person name="Podicherti R."/>
            <person name="Tsui H.-C.T."/>
            <person name="Winkler M.E."/>
        </authorList>
    </citation>
    <scope>NUCLEOTIDE SEQUENCE</scope>
</reference>
<gene>
    <name evidence="3" type="ORF">METZ01_LOCUS467153</name>
</gene>
<dbReference type="InterPro" id="IPR050154">
    <property type="entry name" value="UbiB_kinase"/>
</dbReference>
<dbReference type="PANTHER" id="PTHR10566">
    <property type="entry name" value="CHAPERONE-ACTIVITY OF BC1 COMPLEX CABC1 -RELATED"/>
    <property type="match status" value="1"/>
</dbReference>
<evidence type="ECO:0000259" key="2">
    <source>
        <dbReference type="Pfam" id="PF03109"/>
    </source>
</evidence>
<feature type="domain" description="ABC1 atypical kinase-like" evidence="2">
    <location>
        <begin position="2"/>
        <end position="128"/>
    </location>
</feature>
<protein>
    <recommendedName>
        <fullName evidence="2">ABC1 atypical kinase-like domain-containing protein</fullName>
    </recommendedName>
</protein>
<dbReference type="SUPFAM" id="SSF56112">
    <property type="entry name" value="Protein kinase-like (PK-like)"/>
    <property type="match status" value="1"/>
</dbReference>
<name>A0A383B3G7_9ZZZZ</name>